<dbReference type="InterPro" id="IPR015897">
    <property type="entry name" value="CHK_kinase-like"/>
</dbReference>
<accession>A0A1S1PHZ5</accession>
<evidence type="ECO:0000256" key="1">
    <source>
        <dbReference type="SAM" id="MobiDB-lite"/>
    </source>
</evidence>
<dbReference type="SUPFAM" id="SSF56112">
    <property type="entry name" value="Protein kinase-like (PK-like)"/>
    <property type="match status" value="1"/>
</dbReference>
<organism evidence="3 4">
    <name type="scientific">Parafrankia soli</name>
    <dbReference type="NCBI Taxonomy" id="2599596"/>
    <lineage>
        <taxon>Bacteria</taxon>
        <taxon>Bacillati</taxon>
        <taxon>Actinomycetota</taxon>
        <taxon>Actinomycetes</taxon>
        <taxon>Frankiales</taxon>
        <taxon>Frankiaceae</taxon>
        <taxon>Parafrankia</taxon>
    </lineage>
</organism>
<keyword evidence="4" id="KW-1185">Reference proteome</keyword>
<dbReference type="PANTHER" id="PTHR23020">
    <property type="entry name" value="UNCHARACTERIZED NUCLEAR HORMONE RECEPTOR-RELATED"/>
    <property type="match status" value="1"/>
</dbReference>
<dbReference type="InterPro" id="IPR052961">
    <property type="entry name" value="Oxido-Kinase-like_Enzymes"/>
</dbReference>
<sequence>MTTDNALTIAGGHALPGGPAPRDETTVLSPEWLTAMLDRPGAVVTGTEVTQRLETVATKVRFRLHYADPQPGVNAPTDLCAKGYFNPAMHGRSSSTEADFYRQLAPVLPVHTPPCLHAAVDSETGHALIIMTDLVEAGATFLDPTVDYSADQAAATLDQLAALHAATWTAAGGGAGTDTAPGVDKAVAATLFPPRLATLAGLMNADYLQGQLDDGRAPDVDDSTRRADRLIAAMHALARVGVDQPRCLVHGDLHTGNVYRLADGSPGLIDWQVVQYGVWALDVSYHLAAVLDPDERGRAERGLLDHYLDRLATRGVTPPPRDDAWCAYRAHLPYGYYLWSITRAVDRPIIEHLTGRLSLAAAQHASLDLLGV</sequence>
<name>A0A1S1PHZ5_9ACTN</name>
<dbReference type="OrthoDB" id="141068at2"/>
<gene>
    <name evidence="3" type="ORF">BBK14_26860</name>
</gene>
<comment type="caution">
    <text evidence="3">The sequence shown here is derived from an EMBL/GenBank/DDBJ whole genome shotgun (WGS) entry which is preliminary data.</text>
</comment>
<reference evidence="4" key="1">
    <citation type="submission" date="2016-07" db="EMBL/GenBank/DDBJ databases">
        <title>Frankia sp. NRRL B-16219 Genome sequencing.</title>
        <authorList>
            <person name="Ghodhbane-Gtari F."/>
            <person name="Swanson E."/>
            <person name="Gueddou A."/>
            <person name="Louati M."/>
            <person name="Nouioui I."/>
            <person name="Hezbri K."/>
            <person name="Abebe-Akele F."/>
            <person name="Simpson S."/>
            <person name="Morris K."/>
            <person name="Thomas K."/>
            <person name="Gtari M."/>
            <person name="Tisa L.S."/>
        </authorList>
    </citation>
    <scope>NUCLEOTIDE SEQUENCE [LARGE SCALE GENOMIC DNA]</scope>
    <source>
        <strain evidence="4">NRRL B-16219</strain>
    </source>
</reference>
<evidence type="ECO:0000313" key="4">
    <source>
        <dbReference type="Proteomes" id="UP000179769"/>
    </source>
</evidence>
<feature type="domain" description="CHK kinase-like" evidence="2">
    <location>
        <begin position="129"/>
        <end position="317"/>
    </location>
</feature>
<dbReference type="PANTHER" id="PTHR23020:SF41">
    <property type="entry name" value="AMINOGLYCOSIDE PHOSPHOTRANSFERASE DOMAIN-CONTAINING PROTEIN"/>
    <property type="match status" value="1"/>
</dbReference>
<evidence type="ECO:0000313" key="3">
    <source>
        <dbReference type="EMBL" id="OHV21350.1"/>
    </source>
</evidence>
<evidence type="ECO:0000259" key="2">
    <source>
        <dbReference type="SMART" id="SM00587"/>
    </source>
</evidence>
<dbReference type="Pfam" id="PF01636">
    <property type="entry name" value="APH"/>
    <property type="match status" value="1"/>
</dbReference>
<dbReference type="EMBL" id="MAXA01000255">
    <property type="protein sequence ID" value="OHV21350.1"/>
    <property type="molecule type" value="Genomic_DNA"/>
</dbReference>
<protein>
    <recommendedName>
        <fullName evidence="2">CHK kinase-like domain-containing protein</fullName>
    </recommendedName>
</protein>
<dbReference type="Gene3D" id="3.90.1200.10">
    <property type="match status" value="1"/>
</dbReference>
<dbReference type="InterPro" id="IPR011009">
    <property type="entry name" value="Kinase-like_dom_sf"/>
</dbReference>
<feature type="region of interest" description="Disordered" evidence="1">
    <location>
        <begin position="1"/>
        <end position="24"/>
    </location>
</feature>
<dbReference type="AlphaFoldDB" id="A0A1S1PHZ5"/>
<proteinExistence type="predicted"/>
<dbReference type="RefSeq" id="WP_071066414.1">
    <property type="nucleotide sequence ID" value="NZ_MAXA01000255.1"/>
</dbReference>
<dbReference type="Proteomes" id="UP000179769">
    <property type="component" value="Unassembled WGS sequence"/>
</dbReference>
<dbReference type="InterPro" id="IPR002575">
    <property type="entry name" value="Aminoglycoside_PTrfase"/>
</dbReference>
<dbReference type="SMART" id="SM00587">
    <property type="entry name" value="CHK"/>
    <property type="match status" value="1"/>
</dbReference>